<evidence type="ECO:0000256" key="2">
    <source>
        <dbReference type="SAM" id="MobiDB-lite"/>
    </source>
</evidence>
<dbReference type="SUPFAM" id="SSF52058">
    <property type="entry name" value="L domain-like"/>
    <property type="match status" value="1"/>
</dbReference>
<proteinExistence type="predicted"/>
<dbReference type="InterPro" id="IPR032675">
    <property type="entry name" value="LRR_dom_sf"/>
</dbReference>
<evidence type="ECO:0000313" key="3">
    <source>
        <dbReference type="EMBL" id="KAJ6393312.1"/>
    </source>
</evidence>
<comment type="subcellular location">
    <subcellularLocation>
        <location evidence="1">Cell envelope</location>
    </subcellularLocation>
</comment>
<gene>
    <name evidence="3" type="ORF">OIU77_022725</name>
</gene>
<comment type="caution">
    <text evidence="3">The sequence shown here is derived from an EMBL/GenBank/DDBJ whole genome shotgun (WGS) entry which is preliminary data.</text>
</comment>
<accession>A0ABQ9C4L6</accession>
<keyword evidence="4" id="KW-1185">Reference proteome</keyword>
<evidence type="ECO:0000256" key="1">
    <source>
        <dbReference type="ARBA" id="ARBA00004196"/>
    </source>
</evidence>
<dbReference type="InterPro" id="IPR001611">
    <property type="entry name" value="Leu-rich_rpt"/>
</dbReference>
<sequence length="193" mass="21784">MELQNNYLSGQVPQQTSKTPSKLEQMNLADNRLSGPLPASIGNFSNLQILMLSGNRFTGEIPSQIGNPQLCGSYLNPCNYSSTSPLQFHDQNSSRSQVPGKFKASFCSWTFSMLFGICCFGNHQNPKDTKKFEFLEAHSIPEAGIRMRGNIGMRQGKQHHRERWSWHSLQRFNAKWRTSSSQEAVGNNQRLVS</sequence>
<dbReference type="PANTHER" id="PTHR48059:SF30">
    <property type="entry name" value="OS06G0587000 PROTEIN"/>
    <property type="match status" value="1"/>
</dbReference>
<dbReference type="Gene3D" id="3.80.10.10">
    <property type="entry name" value="Ribonuclease Inhibitor"/>
    <property type="match status" value="1"/>
</dbReference>
<protein>
    <submittedName>
        <fullName evidence="3">Uncharacterized protein</fullName>
    </submittedName>
</protein>
<reference evidence="3" key="2">
    <citation type="journal article" date="2023" name="Int. J. Mol. Sci.">
        <title>De Novo Assembly and Annotation of 11 Diverse Shrub Willow (Salix) Genomes Reveals Novel Gene Organization in Sex-Linked Regions.</title>
        <authorList>
            <person name="Hyden B."/>
            <person name="Feng K."/>
            <person name="Yates T.B."/>
            <person name="Jawdy S."/>
            <person name="Cereghino C."/>
            <person name="Smart L.B."/>
            <person name="Muchero W."/>
        </authorList>
    </citation>
    <scope>NUCLEOTIDE SEQUENCE</scope>
    <source>
        <tissue evidence="3">Shoot tip</tissue>
    </source>
</reference>
<reference evidence="3" key="1">
    <citation type="submission" date="2022-10" db="EMBL/GenBank/DDBJ databases">
        <authorList>
            <person name="Hyden B.L."/>
            <person name="Feng K."/>
            <person name="Yates T."/>
            <person name="Jawdy S."/>
            <person name="Smart L.B."/>
            <person name="Muchero W."/>
        </authorList>
    </citation>
    <scope>NUCLEOTIDE SEQUENCE</scope>
    <source>
        <tissue evidence="3">Shoot tip</tissue>
    </source>
</reference>
<feature type="region of interest" description="Disordered" evidence="2">
    <location>
        <begin position="1"/>
        <end position="21"/>
    </location>
</feature>
<evidence type="ECO:0000313" key="4">
    <source>
        <dbReference type="Proteomes" id="UP001141253"/>
    </source>
</evidence>
<name>A0ABQ9C4L6_9ROSI</name>
<dbReference type="PANTHER" id="PTHR48059">
    <property type="entry name" value="POLYGALACTURONASE INHIBITOR 1"/>
    <property type="match status" value="1"/>
</dbReference>
<dbReference type="Proteomes" id="UP001141253">
    <property type="component" value="Chromosome 1"/>
</dbReference>
<organism evidence="3 4">
    <name type="scientific">Salix suchowensis</name>
    <dbReference type="NCBI Taxonomy" id="1278906"/>
    <lineage>
        <taxon>Eukaryota</taxon>
        <taxon>Viridiplantae</taxon>
        <taxon>Streptophyta</taxon>
        <taxon>Embryophyta</taxon>
        <taxon>Tracheophyta</taxon>
        <taxon>Spermatophyta</taxon>
        <taxon>Magnoliopsida</taxon>
        <taxon>eudicotyledons</taxon>
        <taxon>Gunneridae</taxon>
        <taxon>Pentapetalae</taxon>
        <taxon>rosids</taxon>
        <taxon>fabids</taxon>
        <taxon>Malpighiales</taxon>
        <taxon>Salicaceae</taxon>
        <taxon>Saliceae</taxon>
        <taxon>Salix</taxon>
    </lineage>
</organism>
<dbReference type="Pfam" id="PF00560">
    <property type="entry name" value="LRR_1"/>
    <property type="match status" value="2"/>
</dbReference>
<dbReference type="InterPro" id="IPR051848">
    <property type="entry name" value="PGIP"/>
</dbReference>
<dbReference type="EMBL" id="JAPFFI010000005">
    <property type="protein sequence ID" value="KAJ6393312.1"/>
    <property type="molecule type" value="Genomic_DNA"/>
</dbReference>